<keyword evidence="2" id="KW-1185">Reference proteome</keyword>
<proteinExistence type="predicted"/>
<name>A0A8S9ZSW8_9BILA</name>
<reference evidence="1" key="1">
    <citation type="journal article" date="2020" name="Ecol. Evol.">
        <title>Genome structure and content of the rice root-knot nematode (Meloidogyne graminicola).</title>
        <authorList>
            <person name="Phan N.T."/>
            <person name="Danchin E.G.J."/>
            <person name="Klopp C."/>
            <person name="Perfus-Barbeoch L."/>
            <person name="Kozlowski D.K."/>
            <person name="Koutsovoulos G.D."/>
            <person name="Lopez-Roques C."/>
            <person name="Bouchez O."/>
            <person name="Zahm M."/>
            <person name="Besnard G."/>
            <person name="Bellafiore S."/>
        </authorList>
    </citation>
    <scope>NUCLEOTIDE SEQUENCE</scope>
    <source>
        <strain evidence="1">VN-18</strain>
    </source>
</reference>
<evidence type="ECO:0000313" key="1">
    <source>
        <dbReference type="EMBL" id="KAF7636639.1"/>
    </source>
</evidence>
<organism evidence="1 2">
    <name type="scientific">Meloidogyne graminicola</name>
    <dbReference type="NCBI Taxonomy" id="189291"/>
    <lineage>
        <taxon>Eukaryota</taxon>
        <taxon>Metazoa</taxon>
        <taxon>Ecdysozoa</taxon>
        <taxon>Nematoda</taxon>
        <taxon>Chromadorea</taxon>
        <taxon>Rhabditida</taxon>
        <taxon>Tylenchina</taxon>
        <taxon>Tylenchomorpha</taxon>
        <taxon>Tylenchoidea</taxon>
        <taxon>Meloidogynidae</taxon>
        <taxon>Meloidogyninae</taxon>
        <taxon>Meloidogyne</taxon>
    </lineage>
</organism>
<dbReference type="AlphaFoldDB" id="A0A8S9ZSW8"/>
<comment type="caution">
    <text evidence="1">The sequence shown here is derived from an EMBL/GenBank/DDBJ whole genome shotgun (WGS) entry which is preliminary data.</text>
</comment>
<feature type="non-terminal residue" evidence="1">
    <location>
        <position position="61"/>
    </location>
</feature>
<accession>A0A8S9ZSW8</accession>
<gene>
    <name evidence="1" type="ORF">Mgra_00003818</name>
</gene>
<protein>
    <submittedName>
        <fullName evidence="1">Uncharacterized protein</fullName>
    </submittedName>
</protein>
<feature type="non-terminal residue" evidence="1">
    <location>
        <position position="1"/>
    </location>
</feature>
<dbReference type="EMBL" id="JABEBT010000027">
    <property type="protein sequence ID" value="KAF7636639.1"/>
    <property type="molecule type" value="Genomic_DNA"/>
</dbReference>
<dbReference type="Proteomes" id="UP000605970">
    <property type="component" value="Unassembled WGS sequence"/>
</dbReference>
<sequence>NEQQILKLEQLIILFQQTVVQQFEKIENLTSKNAEAINEGNKLIIKNSTIDGESSNDKSEI</sequence>
<evidence type="ECO:0000313" key="2">
    <source>
        <dbReference type="Proteomes" id="UP000605970"/>
    </source>
</evidence>